<dbReference type="GO" id="GO:0004065">
    <property type="term" value="F:arylsulfatase activity"/>
    <property type="evidence" value="ECO:0007669"/>
    <property type="project" value="TreeGrafter"/>
</dbReference>
<organism evidence="6 7">
    <name type="scientific">Lentisphaera araneosa HTCC2155</name>
    <dbReference type="NCBI Taxonomy" id="313628"/>
    <lineage>
        <taxon>Bacteria</taxon>
        <taxon>Pseudomonadati</taxon>
        <taxon>Lentisphaerota</taxon>
        <taxon>Lentisphaeria</taxon>
        <taxon>Lentisphaerales</taxon>
        <taxon>Lentisphaeraceae</taxon>
        <taxon>Lentisphaera</taxon>
    </lineage>
</organism>
<dbReference type="InterPro" id="IPR000917">
    <property type="entry name" value="Sulfatase_N"/>
</dbReference>
<evidence type="ECO:0000313" key="7">
    <source>
        <dbReference type="Proteomes" id="UP000004947"/>
    </source>
</evidence>
<dbReference type="Gene3D" id="3.40.720.10">
    <property type="entry name" value="Alkaline Phosphatase, subunit A"/>
    <property type="match status" value="1"/>
</dbReference>
<evidence type="ECO:0000256" key="4">
    <source>
        <dbReference type="SAM" id="SignalP"/>
    </source>
</evidence>
<dbReference type="PANTHER" id="PTHR42693">
    <property type="entry name" value="ARYLSULFATASE FAMILY MEMBER"/>
    <property type="match status" value="1"/>
</dbReference>
<evidence type="ECO:0000256" key="2">
    <source>
        <dbReference type="ARBA" id="ARBA00022801"/>
    </source>
</evidence>
<dbReference type="Pfam" id="PF00884">
    <property type="entry name" value="Sulfatase"/>
    <property type="match status" value="1"/>
</dbReference>
<dbReference type="RefSeq" id="WP_007279233.1">
    <property type="nucleotide sequence ID" value="NZ_ABCK01000012.1"/>
</dbReference>
<keyword evidence="7" id="KW-1185">Reference proteome</keyword>
<dbReference type="CDD" id="cd16027">
    <property type="entry name" value="SGSH"/>
    <property type="match status" value="1"/>
</dbReference>
<feature type="signal peptide" evidence="4">
    <location>
        <begin position="1"/>
        <end position="21"/>
    </location>
</feature>
<accession>A6DMZ0</accession>
<keyword evidence="4" id="KW-0732">Signal</keyword>
<dbReference type="InterPro" id="IPR017850">
    <property type="entry name" value="Alkaline_phosphatase_core_sf"/>
</dbReference>
<feature type="region of interest" description="Disordered" evidence="3">
    <location>
        <begin position="480"/>
        <end position="507"/>
    </location>
</feature>
<dbReference type="Proteomes" id="UP000004947">
    <property type="component" value="Unassembled WGS sequence"/>
</dbReference>
<dbReference type="EMBL" id="ABCK01000012">
    <property type="protein sequence ID" value="EDM27026.1"/>
    <property type="molecule type" value="Genomic_DNA"/>
</dbReference>
<dbReference type="InterPro" id="IPR050738">
    <property type="entry name" value="Sulfatase"/>
</dbReference>
<dbReference type="PANTHER" id="PTHR42693:SF53">
    <property type="entry name" value="ENDO-4-O-SULFATASE"/>
    <property type="match status" value="1"/>
</dbReference>
<gene>
    <name evidence="6" type="ORF">LNTAR_07274</name>
</gene>
<evidence type="ECO:0000256" key="1">
    <source>
        <dbReference type="ARBA" id="ARBA00008779"/>
    </source>
</evidence>
<evidence type="ECO:0000259" key="5">
    <source>
        <dbReference type="Pfam" id="PF00884"/>
    </source>
</evidence>
<proteinExistence type="inferred from homology"/>
<feature type="domain" description="Sulfatase N-terminal" evidence="5">
    <location>
        <begin position="27"/>
        <end position="315"/>
    </location>
</feature>
<dbReference type="AlphaFoldDB" id="A6DMZ0"/>
<feature type="compositionally biased region" description="Basic residues" evidence="3">
    <location>
        <begin position="497"/>
        <end position="507"/>
    </location>
</feature>
<reference evidence="6 7" key="1">
    <citation type="journal article" date="2010" name="J. Bacteriol.">
        <title>Genome sequence of Lentisphaera araneosa HTCC2155T, the type species of the order Lentisphaerales in the phylum Lentisphaerae.</title>
        <authorList>
            <person name="Thrash J.C."/>
            <person name="Cho J.C."/>
            <person name="Vergin K.L."/>
            <person name="Morris R.M."/>
            <person name="Giovannoni S.J."/>
        </authorList>
    </citation>
    <scope>NUCLEOTIDE SEQUENCE [LARGE SCALE GENOMIC DNA]</scope>
    <source>
        <strain evidence="6 7">HTCC2155</strain>
    </source>
</reference>
<name>A6DMZ0_9BACT</name>
<evidence type="ECO:0000313" key="6">
    <source>
        <dbReference type="EMBL" id="EDM27026.1"/>
    </source>
</evidence>
<dbReference type="SUPFAM" id="SSF53649">
    <property type="entry name" value="Alkaline phosphatase-like"/>
    <property type="match status" value="1"/>
</dbReference>
<sequence>MNYSKLFIITLLLFTSGLSWANDGKTNVLLITADDLGYEAIGSLTLDADLPDLTPNLDRFAKQGFQFQNAHINTPICQPGRAILTTGKYGINSGMMGFFHMKKRSATVTQTLSNQGYLTGILGKVPHSTPDLAYQWDYTRVINELGMGRSPQRYYQYCKEFFKRSKTENKPFYFMVNSHDPHRPYHNPKKPIKAAEEPSKLFGTDEVIVPKYLPDTPQVRMELSHYYNSVRRLDDTFAKVMQALNESGFAKNTLVLFLSDNGSAFPFAKANTYLASSKTPWLVQWPAGKIKTSYVNKTDFISAIDFFPTVLDALGLDIPKSVDGRSILPLLKGEKQANRSHVYTQVDYLNGGGPATPMRAIQDREFGYIFNPWSRSGANYKNANEGLITKKMKESGDKAQLERLRMHRERVIEEFYDLKADPHCINNLINNPEYKEKINEYRAKLVSWMTEHSDPVLAMYQVKEQPKKMISMLKSEFPSRAELMPEQQRIEQEKQRQQRNKNKKKKK</sequence>
<comment type="similarity">
    <text evidence="1">Belongs to the sulfatase family.</text>
</comment>
<feature type="chain" id="PRO_5002691262" evidence="4">
    <location>
        <begin position="22"/>
        <end position="507"/>
    </location>
</feature>
<dbReference type="eggNOG" id="COG3119">
    <property type="taxonomic scope" value="Bacteria"/>
</dbReference>
<evidence type="ECO:0000256" key="3">
    <source>
        <dbReference type="SAM" id="MobiDB-lite"/>
    </source>
</evidence>
<dbReference type="OrthoDB" id="9765065at2"/>
<protein>
    <submittedName>
        <fullName evidence="6">Sulfatase</fullName>
    </submittedName>
</protein>
<keyword evidence="2" id="KW-0378">Hydrolase</keyword>
<dbReference type="STRING" id="313628.LNTAR_07274"/>
<comment type="caution">
    <text evidence="6">The sequence shown here is derived from an EMBL/GenBank/DDBJ whole genome shotgun (WGS) entry which is preliminary data.</text>
</comment>